<keyword evidence="7 9" id="KW-0687">Ribonucleoprotein</keyword>
<evidence type="ECO:0000256" key="9">
    <source>
        <dbReference type="PIRNR" id="PIRNR017029"/>
    </source>
</evidence>
<evidence type="ECO:0000256" key="1">
    <source>
        <dbReference type="ARBA" id="ARBA00004496"/>
    </source>
</evidence>
<reference evidence="11 12" key="1">
    <citation type="journal article" date="2018" name="Mol. Biol. Evol.">
        <title>Analysis of the draft genome of the red seaweed Gracilariopsis chorda provides insights into genome size evolution in Rhodophyta.</title>
        <authorList>
            <person name="Lee J."/>
            <person name="Yang E.C."/>
            <person name="Graf L."/>
            <person name="Yang J.H."/>
            <person name="Qiu H."/>
            <person name="Zel Zion U."/>
            <person name="Chan C.X."/>
            <person name="Stephens T.G."/>
            <person name="Weber A.P.M."/>
            <person name="Boo G.H."/>
            <person name="Boo S.M."/>
            <person name="Kim K.M."/>
            <person name="Shin Y."/>
            <person name="Jung M."/>
            <person name="Lee S.J."/>
            <person name="Yim H.S."/>
            <person name="Lee J.H."/>
            <person name="Bhattacharya D."/>
            <person name="Yoon H.S."/>
        </authorList>
    </citation>
    <scope>NUCLEOTIDE SEQUENCE [LARGE SCALE GENOMIC DNA]</scope>
    <source>
        <strain evidence="11 12">SKKU-2015</strain>
        <tissue evidence="11">Whole body</tissue>
    </source>
</reference>
<organism evidence="11 12">
    <name type="scientific">Gracilariopsis chorda</name>
    <dbReference type="NCBI Taxonomy" id="448386"/>
    <lineage>
        <taxon>Eukaryota</taxon>
        <taxon>Rhodophyta</taxon>
        <taxon>Florideophyceae</taxon>
        <taxon>Rhodymeniophycidae</taxon>
        <taxon>Gracilariales</taxon>
        <taxon>Gracilariaceae</taxon>
        <taxon>Gracilariopsis</taxon>
    </lineage>
</organism>
<keyword evidence="5 9" id="KW-0694">RNA-binding</keyword>
<comment type="caution">
    <text evidence="11">The sequence shown here is derived from an EMBL/GenBank/DDBJ whole genome shotgun (WGS) entry which is preliminary data.</text>
</comment>
<evidence type="ECO:0000256" key="2">
    <source>
        <dbReference type="ARBA" id="ARBA00009193"/>
    </source>
</evidence>
<dbReference type="Gene3D" id="3.30.720.10">
    <property type="entry name" value="Signal recognition particle alu RNA binding heterodimer, srp9/1"/>
    <property type="match status" value="1"/>
</dbReference>
<evidence type="ECO:0000313" key="11">
    <source>
        <dbReference type="EMBL" id="PXF49827.1"/>
    </source>
</evidence>
<dbReference type="Proteomes" id="UP000247409">
    <property type="component" value="Unassembled WGS sequence"/>
</dbReference>
<name>A0A2V3J786_9FLOR</name>
<dbReference type="InterPro" id="IPR039432">
    <property type="entry name" value="SRP9_dom"/>
</dbReference>
<comment type="function">
    <text evidence="8 9">Component of the signal recognition particle (SRP) complex, a ribonucleoprotein complex that mediates the cotranslational targeting of secretory and membrane proteins to the endoplasmic reticulum (ER). SRP9 together with SRP14 and the Alu portion of the SRP RNA, constitutes the elongation arrest domain of SRP. The complex of SRP9 and SRP14 is required for SRP RNA binding.</text>
</comment>
<dbReference type="EMBL" id="NBIV01000002">
    <property type="protein sequence ID" value="PXF49827.1"/>
    <property type="molecule type" value="Genomic_DNA"/>
</dbReference>
<protein>
    <recommendedName>
        <fullName evidence="3 9">Signal recognition particle 9 kDa protein</fullName>
        <shortName evidence="9">SRP9</shortName>
    </recommendedName>
</protein>
<evidence type="ECO:0000256" key="6">
    <source>
        <dbReference type="ARBA" id="ARBA00023135"/>
    </source>
</evidence>
<dbReference type="InterPro" id="IPR008832">
    <property type="entry name" value="SRP9"/>
</dbReference>
<evidence type="ECO:0000259" key="10">
    <source>
        <dbReference type="Pfam" id="PF05486"/>
    </source>
</evidence>
<dbReference type="GO" id="GO:0006614">
    <property type="term" value="P:SRP-dependent cotranslational protein targeting to membrane"/>
    <property type="evidence" value="ECO:0007669"/>
    <property type="project" value="InterPro"/>
</dbReference>
<dbReference type="GO" id="GO:0005786">
    <property type="term" value="C:signal recognition particle, endoplasmic reticulum targeting"/>
    <property type="evidence" value="ECO:0007669"/>
    <property type="project" value="UniProtKB-KW"/>
</dbReference>
<dbReference type="PANTHER" id="PTHR12834">
    <property type="entry name" value="SIGNAL RECOGNITION PARTICLE 9 KDA PROTEIN"/>
    <property type="match status" value="1"/>
</dbReference>
<comment type="subcellular location">
    <subcellularLocation>
        <location evidence="1 9">Cytoplasm</location>
    </subcellularLocation>
</comment>
<dbReference type="InterPro" id="IPR009018">
    <property type="entry name" value="Signal_recog_particle_SRP9/14"/>
</dbReference>
<comment type="similarity">
    <text evidence="2 9">Belongs to the SRP9 family.</text>
</comment>
<feature type="domain" description="SRP9" evidence="10">
    <location>
        <begin position="5"/>
        <end position="69"/>
    </location>
</feature>
<sequence>MVYITQWEEFAVSSERLCLSSPEKTRFSFKYRANDGVFVVKVTDDRTCLQYKSTQKSDLRKMEMLNMRLLGLMTSADTNVDAETSAQSSEAMTGN</sequence>
<keyword evidence="4 9" id="KW-0963">Cytoplasm</keyword>
<keyword evidence="12" id="KW-1185">Reference proteome</keyword>
<evidence type="ECO:0000256" key="3">
    <source>
        <dbReference type="ARBA" id="ARBA00020414"/>
    </source>
</evidence>
<evidence type="ECO:0000256" key="8">
    <source>
        <dbReference type="ARBA" id="ARBA00045462"/>
    </source>
</evidence>
<dbReference type="PIRSF" id="PIRSF017029">
    <property type="entry name" value="Signal_recog_particle_SRP9"/>
    <property type="match status" value="1"/>
</dbReference>
<proteinExistence type="inferred from homology"/>
<keyword evidence="6 9" id="KW-0733">Signal recognition particle</keyword>
<gene>
    <name evidence="11" type="ORF">BWQ96_00479</name>
</gene>
<accession>A0A2V3J786</accession>
<dbReference type="AlphaFoldDB" id="A0A2V3J786"/>
<dbReference type="GO" id="GO:0008312">
    <property type="term" value="F:7S RNA binding"/>
    <property type="evidence" value="ECO:0007669"/>
    <property type="project" value="InterPro"/>
</dbReference>
<dbReference type="SUPFAM" id="SSF54762">
    <property type="entry name" value="Signal recognition particle alu RNA binding heterodimer, SRP9/14"/>
    <property type="match status" value="1"/>
</dbReference>
<dbReference type="STRING" id="448386.A0A2V3J786"/>
<evidence type="ECO:0000256" key="4">
    <source>
        <dbReference type="ARBA" id="ARBA00022490"/>
    </source>
</evidence>
<evidence type="ECO:0000256" key="5">
    <source>
        <dbReference type="ARBA" id="ARBA00022884"/>
    </source>
</evidence>
<evidence type="ECO:0000313" key="12">
    <source>
        <dbReference type="Proteomes" id="UP000247409"/>
    </source>
</evidence>
<dbReference type="PANTHER" id="PTHR12834:SF12">
    <property type="entry name" value="SIGNAL RECOGNITION PARTICLE 9 KDA PROTEIN"/>
    <property type="match status" value="1"/>
</dbReference>
<evidence type="ECO:0000256" key="7">
    <source>
        <dbReference type="ARBA" id="ARBA00023274"/>
    </source>
</evidence>
<dbReference type="GO" id="GO:0045900">
    <property type="term" value="P:negative regulation of translational elongation"/>
    <property type="evidence" value="ECO:0007669"/>
    <property type="project" value="InterPro"/>
</dbReference>
<dbReference type="OrthoDB" id="360923at2759"/>
<dbReference type="InterPro" id="IPR039914">
    <property type="entry name" value="SRP9-like"/>
</dbReference>
<dbReference type="Pfam" id="PF05486">
    <property type="entry name" value="SRP9-21"/>
    <property type="match status" value="1"/>
</dbReference>